<evidence type="ECO:0000313" key="1">
    <source>
        <dbReference type="EMBL" id="KAE8099741.1"/>
    </source>
</evidence>
<reference evidence="1 2" key="1">
    <citation type="submission" date="2019-06" db="EMBL/GenBank/DDBJ databases">
        <title>A chromosomal-level reference genome of Carpinus fangiana (Coryloideae, Betulaceae).</title>
        <authorList>
            <person name="Yang X."/>
            <person name="Wang Z."/>
            <person name="Zhang L."/>
            <person name="Hao G."/>
            <person name="Liu J."/>
            <person name="Yang Y."/>
        </authorList>
    </citation>
    <scope>NUCLEOTIDE SEQUENCE [LARGE SCALE GENOMIC DNA]</scope>
    <source>
        <strain evidence="1">Cfa_2016G</strain>
        <tissue evidence="1">Leaf</tissue>
    </source>
</reference>
<proteinExistence type="predicted"/>
<sequence length="123" mass="14609">MHPMSKQVHILIITLKGEGYRFQRSRWDLEGRERQRRPISTQRDWMWEMSLLMEKESSGDSIPPLEYSRRSRRSTAAVVLSCTFFAFWYISDSAPLPLHPPPAAPSISIHANRERERELWRNR</sequence>
<dbReference type="AlphaFoldDB" id="A0A5N6RJZ3"/>
<organism evidence="1 2">
    <name type="scientific">Carpinus fangiana</name>
    <dbReference type="NCBI Taxonomy" id="176857"/>
    <lineage>
        <taxon>Eukaryota</taxon>
        <taxon>Viridiplantae</taxon>
        <taxon>Streptophyta</taxon>
        <taxon>Embryophyta</taxon>
        <taxon>Tracheophyta</taxon>
        <taxon>Spermatophyta</taxon>
        <taxon>Magnoliopsida</taxon>
        <taxon>eudicotyledons</taxon>
        <taxon>Gunneridae</taxon>
        <taxon>Pentapetalae</taxon>
        <taxon>rosids</taxon>
        <taxon>fabids</taxon>
        <taxon>Fagales</taxon>
        <taxon>Betulaceae</taxon>
        <taxon>Carpinus</taxon>
    </lineage>
</organism>
<dbReference type="EMBL" id="CM017327">
    <property type="protein sequence ID" value="KAE8099741.1"/>
    <property type="molecule type" value="Genomic_DNA"/>
</dbReference>
<keyword evidence="2" id="KW-1185">Reference proteome</keyword>
<gene>
    <name evidence="1" type="ORF">FH972_017697</name>
</gene>
<accession>A0A5N6RJZ3</accession>
<protein>
    <submittedName>
        <fullName evidence="1">Uncharacterized protein</fullName>
    </submittedName>
</protein>
<name>A0A5N6RJZ3_9ROSI</name>
<evidence type="ECO:0000313" key="2">
    <source>
        <dbReference type="Proteomes" id="UP000327013"/>
    </source>
</evidence>
<dbReference type="Proteomes" id="UP000327013">
    <property type="component" value="Chromosome 7"/>
</dbReference>